<gene>
    <name evidence="2" type="ORF">GCM10010310_58760</name>
</gene>
<accession>A0ABN3T8Q1</accession>
<evidence type="ECO:0000256" key="1">
    <source>
        <dbReference type="SAM" id="MobiDB-lite"/>
    </source>
</evidence>
<reference evidence="2 3" key="1">
    <citation type="journal article" date="2019" name="Int. J. Syst. Evol. Microbiol.">
        <title>The Global Catalogue of Microorganisms (GCM) 10K type strain sequencing project: providing services to taxonomists for standard genome sequencing and annotation.</title>
        <authorList>
            <consortium name="The Broad Institute Genomics Platform"/>
            <consortium name="The Broad Institute Genome Sequencing Center for Infectious Disease"/>
            <person name="Wu L."/>
            <person name="Ma J."/>
        </authorList>
    </citation>
    <scope>NUCLEOTIDE SEQUENCE [LARGE SCALE GENOMIC DNA]</scope>
    <source>
        <strain evidence="2 3">JCM 4531</strain>
    </source>
</reference>
<dbReference type="Proteomes" id="UP001499989">
    <property type="component" value="Unassembled WGS sequence"/>
</dbReference>
<sequence>MTPNRRSRPSGAEVRRKIRGPDGRALLPSGRVSWLPDDFVHPVLVPLPGGDHHLRPIRETDTPLDYPAVMGSRERLWTIYGPAWGWPAATMTYEADRADLLRHEKEIAAHQSFNYALFDTAETALLGCVYIDPPERAGADGDISWWVVDELVDSTVERALDALVPQWIAADWPFERPRFIGREISWSDYLALPGIPTVP</sequence>
<name>A0ABN3T8Q1_9ACTN</name>
<organism evidence="2 3">
    <name type="scientific">Streptomyces violaceolatus</name>
    <dbReference type="NCBI Taxonomy" id="67378"/>
    <lineage>
        <taxon>Bacteria</taxon>
        <taxon>Bacillati</taxon>
        <taxon>Actinomycetota</taxon>
        <taxon>Actinomycetes</taxon>
        <taxon>Kitasatosporales</taxon>
        <taxon>Streptomycetaceae</taxon>
        <taxon>Streptomyces</taxon>
        <taxon>Streptomyces violaceoruber group</taxon>
    </lineage>
</organism>
<comment type="caution">
    <text evidence="2">The sequence shown here is derived from an EMBL/GenBank/DDBJ whole genome shotgun (WGS) entry which is preliminary data.</text>
</comment>
<feature type="compositionally biased region" description="Basic and acidic residues" evidence="1">
    <location>
        <begin position="13"/>
        <end position="22"/>
    </location>
</feature>
<evidence type="ECO:0000313" key="2">
    <source>
        <dbReference type="EMBL" id="GAA2696220.1"/>
    </source>
</evidence>
<protein>
    <recommendedName>
        <fullName evidence="4">N-acetyltransferase</fullName>
    </recommendedName>
</protein>
<proteinExistence type="predicted"/>
<evidence type="ECO:0000313" key="3">
    <source>
        <dbReference type="Proteomes" id="UP001499989"/>
    </source>
</evidence>
<dbReference type="EMBL" id="BAAASK010000022">
    <property type="protein sequence ID" value="GAA2696220.1"/>
    <property type="molecule type" value="Genomic_DNA"/>
</dbReference>
<keyword evidence="3" id="KW-1185">Reference proteome</keyword>
<evidence type="ECO:0008006" key="4">
    <source>
        <dbReference type="Google" id="ProtNLM"/>
    </source>
</evidence>
<feature type="region of interest" description="Disordered" evidence="1">
    <location>
        <begin position="1"/>
        <end position="22"/>
    </location>
</feature>